<evidence type="ECO:0000313" key="8">
    <source>
        <dbReference type="Proteomes" id="UP000199118"/>
    </source>
</evidence>
<keyword evidence="2" id="KW-0813">Transport</keyword>
<evidence type="ECO:0000256" key="5">
    <source>
        <dbReference type="ARBA" id="ARBA00022982"/>
    </source>
</evidence>
<proteinExistence type="predicted"/>
<evidence type="ECO:0000256" key="2">
    <source>
        <dbReference type="ARBA" id="ARBA00022448"/>
    </source>
</evidence>
<evidence type="ECO:0000256" key="1">
    <source>
        <dbReference type="ARBA" id="ARBA00004370"/>
    </source>
</evidence>
<reference evidence="7 8" key="1">
    <citation type="submission" date="2016-10" db="EMBL/GenBank/DDBJ databases">
        <authorList>
            <person name="de Groot N.N."/>
        </authorList>
    </citation>
    <scope>NUCLEOTIDE SEQUENCE [LARGE SCALE GENOMIC DNA]</scope>
    <source>
        <strain evidence="7 8">DSM 17890</strain>
    </source>
</reference>
<organism evidence="7 8">
    <name type="scientific">Albimonas donghaensis</name>
    <dbReference type="NCBI Taxonomy" id="356660"/>
    <lineage>
        <taxon>Bacteria</taxon>
        <taxon>Pseudomonadati</taxon>
        <taxon>Pseudomonadota</taxon>
        <taxon>Alphaproteobacteria</taxon>
        <taxon>Rhodobacterales</taxon>
        <taxon>Paracoccaceae</taxon>
        <taxon>Albimonas</taxon>
    </lineage>
</organism>
<gene>
    <name evidence="7" type="ORF">SAMN05444336_10657</name>
</gene>
<evidence type="ECO:0000313" key="7">
    <source>
        <dbReference type="EMBL" id="SDX51914.1"/>
    </source>
</evidence>
<keyword evidence="4" id="KW-0809">Transit peptide</keyword>
<evidence type="ECO:0000256" key="4">
    <source>
        <dbReference type="ARBA" id="ARBA00022946"/>
    </source>
</evidence>
<dbReference type="PANTHER" id="PTHR12219:SF8">
    <property type="entry name" value="NADH DEHYDROGENASE [UBIQUINONE] IRON-SULFUR PROTEIN 4, MITOCHONDRIAL"/>
    <property type="match status" value="1"/>
</dbReference>
<dbReference type="OrthoDB" id="9799572at2"/>
<dbReference type="Pfam" id="PF04800">
    <property type="entry name" value="NDUS4"/>
    <property type="match status" value="1"/>
</dbReference>
<dbReference type="PANTHER" id="PTHR12219">
    <property type="entry name" value="NADH-UBIQUINONE OXIDOREDUCTASE"/>
    <property type="match status" value="1"/>
</dbReference>
<dbReference type="GO" id="GO:0016020">
    <property type="term" value="C:membrane"/>
    <property type="evidence" value="ECO:0007669"/>
    <property type="project" value="UniProtKB-SubCell"/>
</dbReference>
<dbReference type="Proteomes" id="UP000199118">
    <property type="component" value="Unassembled WGS sequence"/>
</dbReference>
<dbReference type="EMBL" id="FNMZ01000006">
    <property type="protein sequence ID" value="SDX51914.1"/>
    <property type="molecule type" value="Genomic_DNA"/>
</dbReference>
<dbReference type="GO" id="GO:0022900">
    <property type="term" value="P:electron transport chain"/>
    <property type="evidence" value="ECO:0007669"/>
    <property type="project" value="InterPro"/>
</dbReference>
<dbReference type="InterPro" id="IPR006885">
    <property type="entry name" value="NADH_UbQ_FeS_4_mit-like"/>
</dbReference>
<protein>
    <submittedName>
        <fullName evidence="7">ETC complex I subunit conserved region</fullName>
    </submittedName>
</protein>
<dbReference type="Gene3D" id="3.30.160.190">
    <property type="entry name" value="atu1810 like domain"/>
    <property type="match status" value="1"/>
</dbReference>
<accession>A0A1H3CE99</accession>
<keyword evidence="6" id="KW-0472">Membrane</keyword>
<dbReference type="STRING" id="356660.SAMN05444336_10657"/>
<evidence type="ECO:0000256" key="6">
    <source>
        <dbReference type="ARBA" id="ARBA00023136"/>
    </source>
</evidence>
<dbReference type="AlphaFoldDB" id="A0A1H3CE99"/>
<keyword evidence="8" id="KW-1185">Reference proteome</keyword>
<dbReference type="InterPro" id="IPR038532">
    <property type="entry name" value="NDUFS4-like_sf"/>
</dbReference>
<sequence length="103" mass="11444">MFARIYKPAKTAMQSGTARTANWVLEFAPEEAKRIDPLMGWTGSGDTQGQVRIEFPSKDAAVDYAARHGIAAQVIEPQVRKPNIRARGYGSNFSHDRKGAWTH</sequence>
<comment type="subcellular location">
    <subcellularLocation>
        <location evidence="1">Membrane</location>
    </subcellularLocation>
</comment>
<keyword evidence="5" id="KW-0249">Electron transport</keyword>
<evidence type="ECO:0000256" key="3">
    <source>
        <dbReference type="ARBA" id="ARBA00022660"/>
    </source>
</evidence>
<dbReference type="RefSeq" id="WP_092683502.1">
    <property type="nucleotide sequence ID" value="NZ_FNMZ01000006.1"/>
</dbReference>
<keyword evidence="3" id="KW-0679">Respiratory chain</keyword>
<name>A0A1H3CE99_9RHOB</name>